<dbReference type="PROSITE" id="PS50090">
    <property type="entry name" value="MYB_LIKE"/>
    <property type="match status" value="2"/>
</dbReference>
<dbReference type="EMBL" id="CM017326">
    <property type="protein sequence ID" value="KAE8075696.1"/>
    <property type="molecule type" value="Genomic_DNA"/>
</dbReference>
<sequence>MSGKSGEVAAHSEAAGDQAARTGAESSRGLKKGPWTASEDTILIEYVKTYGEGNWNAVQKNCGLMRCGKSCRLRWANHLRPNLKKGTFSPEEERIIIELHAKLGNKWARMASQLPGRTDNEIKNYWNTRMKRRQRAGLPLYPHEVQQEAAAFHLLLQQQQQQQQQQHHHHQKQPQSSPASFSALLSSSHPRKLNHNPSLSHFEPMSFSSNANPFQNSGFYANPNNQFKFFSENNNNNNNNNSAGYTLPLSPVSPFGSSPSTLFNQNIAPQSLSVPLLEFNSDSFGSSYNLSNSMVVGPPCEPFGVVQGLETELPSNQTPPYSTPHASSTTSGEENLMGASSSATDYEIEPPLTHSNSGLLDALLVESQTLSDKSKGKELSGDKGKSVVVDASTEEDDAMPVDSVFKTSGETSAENHWDDLSSSQSSIGMKPTEDPLEEMNSMDDDLLSLLDNFPSAMPAPEWYHGGHDISNGQSPNASSSNVRLNTQQNASPVPVATTPTPELEWGLGSCYWKNMPGIC</sequence>
<dbReference type="CDD" id="cd00167">
    <property type="entry name" value="SANT"/>
    <property type="match status" value="2"/>
</dbReference>
<feature type="region of interest" description="Disordered" evidence="8">
    <location>
        <begin position="311"/>
        <end position="341"/>
    </location>
</feature>
<feature type="region of interest" description="Disordered" evidence="8">
    <location>
        <begin position="372"/>
        <end position="434"/>
    </location>
</feature>
<dbReference type="GO" id="GO:0003700">
    <property type="term" value="F:DNA-binding transcription factor activity"/>
    <property type="evidence" value="ECO:0007669"/>
    <property type="project" value="UniProtKB-ARBA"/>
</dbReference>
<reference evidence="11 12" key="1">
    <citation type="submission" date="2019-06" db="EMBL/GenBank/DDBJ databases">
        <title>A chromosomal-level reference genome of Carpinus fangiana (Coryloideae, Betulaceae).</title>
        <authorList>
            <person name="Yang X."/>
            <person name="Wang Z."/>
            <person name="Zhang L."/>
            <person name="Hao G."/>
            <person name="Liu J."/>
            <person name="Yang Y."/>
        </authorList>
    </citation>
    <scope>NUCLEOTIDE SEQUENCE [LARGE SCALE GENOMIC DNA]</scope>
    <source>
        <strain evidence="11">Cfa_2016G</strain>
        <tissue evidence="11">Leaf</tissue>
    </source>
</reference>
<dbReference type="FunFam" id="1.10.10.60:FF:000404">
    <property type="entry name" value="Transcription factor MYB97"/>
    <property type="match status" value="1"/>
</dbReference>
<keyword evidence="5" id="KW-0010">Activator</keyword>
<feature type="domain" description="Myb-like" evidence="9">
    <location>
        <begin position="80"/>
        <end position="130"/>
    </location>
</feature>
<dbReference type="GO" id="GO:0090406">
    <property type="term" value="C:pollen tube"/>
    <property type="evidence" value="ECO:0007669"/>
    <property type="project" value="UniProtKB-ARBA"/>
</dbReference>
<evidence type="ECO:0000259" key="10">
    <source>
        <dbReference type="PROSITE" id="PS51294"/>
    </source>
</evidence>
<gene>
    <name evidence="11" type="ORF">FH972_014390</name>
</gene>
<keyword evidence="12" id="KW-1185">Reference proteome</keyword>
<dbReference type="GO" id="GO:0005634">
    <property type="term" value="C:nucleus"/>
    <property type="evidence" value="ECO:0007669"/>
    <property type="project" value="UniProtKB-SubCell"/>
</dbReference>
<keyword evidence="2" id="KW-0677">Repeat</keyword>
<dbReference type="InterPro" id="IPR009057">
    <property type="entry name" value="Homeodomain-like_sf"/>
</dbReference>
<evidence type="ECO:0000313" key="11">
    <source>
        <dbReference type="EMBL" id="KAE8075696.1"/>
    </source>
</evidence>
<feature type="region of interest" description="Disordered" evidence="8">
    <location>
        <begin position="157"/>
        <end position="200"/>
    </location>
</feature>
<dbReference type="GO" id="GO:0080092">
    <property type="term" value="P:regulation of pollen tube growth"/>
    <property type="evidence" value="ECO:0007669"/>
    <property type="project" value="UniProtKB-ARBA"/>
</dbReference>
<feature type="compositionally biased region" description="Polar residues" evidence="8">
    <location>
        <begin position="313"/>
        <end position="341"/>
    </location>
</feature>
<feature type="domain" description="HTH myb-type" evidence="10">
    <location>
        <begin position="27"/>
        <end position="79"/>
    </location>
</feature>
<feature type="compositionally biased region" description="Basic and acidic residues" evidence="8">
    <location>
        <begin position="372"/>
        <end position="385"/>
    </location>
</feature>
<evidence type="ECO:0000256" key="2">
    <source>
        <dbReference type="ARBA" id="ARBA00022737"/>
    </source>
</evidence>
<dbReference type="PANTHER" id="PTHR47995:SF18">
    <property type="entry name" value="TRANSCRIPTION FACTOR MYB65"/>
    <property type="match status" value="1"/>
</dbReference>
<dbReference type="GO" id="GO:0003677">
    <property type="term" value="F:DNA binding"/>
    <property type="evidence" value="ECO:0007669"/>
    <property type="project" value="UniProtKB-KW"/>
</dbReference>
<dbReference type="InterPro" id="IPR017930">
    <property type="entry name" value="Myb_dom"/>
</dbReference>
<protein>
    <submittedName>
        <fullName evidence="11">Uncharacterized protein</fullName>
    </submittedName>
</protein>
<dbReference type="AlphaFoldDB" id="A0A5N6RBG1"/>
<feature type="region of interest" description="Disordered" evidence="8">
    <location>
        <begin position="464"/>
        <end position="497"/>
    </location>
</feature>
<evidence type="ECO:0000256" key="7">
    <source>
        <dbReference type="ARBA" id="ARBA00023242"/>
    </source>
</evidence>
<organism evidence="11 12">
    <name type="scientific">Carpinus fangiana</name>
    <dbReference type="NCBI Taxonomy" id="176857"/>
    <lineage>
        <taxon>Eukaryota</taxon>
        <taxon>Viridiplantae</taxon>
        <taxon>Streptophyta</taxon>
        <taxon>Embryophyta</taxon>
        <taxon>Tracheophyta</taxon>
        <taxon>Spermatophyta</taxon>
        <taxon>Magnoliopsida</taxon>
        <taxon>eudicotyledons</taxon>
        <taxon>Gunneridae</taxon>
        <taxon>Pentapetalae</taxon>
        <taxon>rosids</taxon>
        <taxon>fabids</taxon>
        <taxon>Fagales</taxon>
        <taxon>Betulaceae</taxon>
        <taxon>Carpinus</taxon>
    </lineage>
</organism>
<comment type="subcellular location">
    <subcellularLocation>
        <location evidence="1">Nucleus</location>
    </subcellularLocation>
</comment>
<dbReference type="Gene3D" id="1.10.10.60">
    <property type="entry name" value="Homeodomain-like"/>
    <property type="match status" value="2"/>
</dbReference>
<evidence type="ECO:0000256" key="4">
    <source>
        <dbReference type="ARBA" id="ARBA00023125"/>
    </source>
</evidence>
<feature type="compositionally biased region" description="Low complexity" evidence="8">
    <location>
        <begin position="173"/>
        <end position="188"/>
    </location>
</feature>
<keyword evidence="3" id="KW-0805">Transcription regulation</keyword>
<keyword evidence="4" id="KW-0238">DNA-binding</keyword>
<accession>A0A5N6RBG1</accession>
<evidence type="ECO:0000256" key="3">
    <source>
        <dbReference type="ARBA" id="ARBA00023015"/>
    </source>
</evidence>
<evidence type="ECO:0000256" key="6">
    <source>
        <dbReference type="ARBA" id="ARBA00023163"/>
    </source>
</evidence>
<dbReference type="SMART" id="SM00717">
    <property type="entry name" value="SANT"/>
    <property type="match status" value="2"/>
</dbReference>
<evidence type="ECO:0000259" key="9">
    <source>
        <dbReference type="PROSITE" id="PS50090"/>
    </source>
</evidence>
<keyword evidence="6" id="KW-0804">Transcription</keyword>
<evidence type="ECO:0000313" key="12">
    <source>
        <dbReference type="Proteomes" id="UP000327013"/>
    </source>
</evidence>
<feature type="domain" description="HTH myb-type" evidence="10">
    <location>
        <begin position="80"/>
        <end position="134"/>
    </location>
</feature>
<dbReference type="PROSITE" id="PS51294">
    <property type="entry name" value="HTH_MYB"/>
    <property type="match status" value="2"/>
</dbReference>
<proteinExistence type="predicted"/>
<dbReference type="Pfam" id="PF00249">
    <property type="entry name" value="Myb_DNA-binding"/>
    <property type="match status" value="2"/>
</dbReference>
<feature type="compositionally biased region" description="Polar residues" evidence="8">
    <location>
        <begin position="470"/>
        <end position="491"/>
    </location>
</feature>
<dbReference type="Proteomes" id="UP000327013">
    <property type="component" value="Chromosome 6"/>
</dbReference>
<dbReference type="InterPro" id="IPR001005">
    <property type="entry name" value="SANT/Myb"/>
</dbReference>
<evidence type="ECO:0000256" key="1">
    <source>
        <dbReference type="ARBA" id="ARBA00004123"/>
    </source>
</evidence>
<evidence type="ECO:0000256" key="5">
    <source>
        <dbReference type="ARBA" id="ARBA00023159"/>
    </source>
</evidence>
<dbReference type="PANTHER" id="PTHR47995">
    <property type="entry name" value="TRANSCRIPTION FACTOR MYB33-RELATED"/>
    <property type="match status" value="1"/>
</dbReference>
<evidence type="ECO:0000256" key="8">
    <source>
        <dbReference type="SAM" id="MobiDB-lite"/>
    </source>
</evidence>
<dbReference type="SUPFAM" id="SSF46689">
    <property type="entry name" value="Homeodomain-like"/>
    <property type="match status" value="1"/>
</dbReference>
<dbReference type="GO" id="GO:0048235">
    <property type="term" value="P:pollen sperm cell differentiation"/>
    <property type="evidence" value="ECO:0007669"/>
    <property type="project" value="UniProtKB-ARBA"/>
</dbReference>
<feature type="region of interest" description="Disordered" evidence="8">
    <location>
        <begin position="1"/>
        <end position="34"/>
    </location>
</feature>
<dbReference type="FunFam" id="1.10.10.60:FF:000001">
    <property type="entry name" value="MYB-related transcription factor"/>
    <property type="match status" value="1"/>
</dbReference>
<keyword evidence="7" id="KW-0539">Nucleus</keyword>
<feature type="domain" description="Myb-like" evidence="9">
    <location>
        <begin position="27"/>
        <end position="79"/>
    </location>
</feature>
<dbReference type="OrthoDB" id="2143914at2759"/>
<name>A0A5N6RBG1_9ROSI</name>